<keyword evidence="1" id="KW-0229">DNA integration</keyword>
<dbReference type="InterPro" id="IPR011010">
    <property type="entry name" value="DNA_brk_join_enz"/>
</dbReference>
<keyword evidence="9" id="KW-1185">Reference proteome</keyword>
<dbReference type="KEGG" id="rrd:RradSPS_2020"/>
<evidence type="ECO:0000259" key="6">
    <source>
        <dbReference type="PROSITE" id="PS51900"/>
    </source>
</evidence>
<dbReference type="InterPro" id="IPR013762">
    <property type="entry name" value="Integrase-like_cat_sf"/>
</dbReference>
<dbReference type="Gene3D" id="1.10.150.130">
    <property type="match status" value="1"/>
</dbReference>
<dbReference type="AlphaFoldDB" id="A0A023X4M9"/>
<evidence type="ECO:0000259" key="5">
    <source>
        <dbReference type="PROSITE" id="PS51898"/>
    </source>
</evidence>
<dbReference type="InterPro" id="IPR050090">
    <property type="entry name" value="Tyrosine_recombinase_XerCD"/>
</dbReference>
<dbReference type="RefSeq" id="WP_038682458.1">
    <property type="nucleotide sequence ID" value="NZ_CP007514.1"/>
</dbReference>
<dbReference type="CDD" id="cd01189">
    <property type="entry name" value="INT_ICEBs1_C_like"/>
    <property type="match status" value="1"/>
</dbReference>
<dbReference type="GO" id="GO:0003677">
    <property type="term" value="F:DNA binding"/>
    <property type="evidence" value="ECO:0007669"/>
    <property type="project" value="UniProtKB-UniRule"/>
</dbReference>
<name>A0A023X4M9_RUBRA</name>
<evidence type="ECO:0000256" key="3">
    <source>
        <dbReference type="ARBA" id="ARBA00023172"/>
    </source>
</evidence>
<proteinExistence type="predicted"/>
<dbReference type="EMBL" id="CP007514">
    <property type="protein sequence ID" value="AHY47303.1"/>
    <property type="molecule type" value="Genomic_DNA"/>
</dbReference>
<evidence type="ECO:0000313" key="9">
    <source>
        <dbReference type="Proteomes" id="UP000025229"/>
    </source>
</evidence>
<dbReference type="Proteomes" id="UP001281130">
    <property type="component" value="Unassembled WGS sequence"/>
</dbReference>
<dbReference type="Pfam" id="PF14659">
    <property type="entry name" value="Phage_int_SAM_3"/>
    <property type="match status" value="1"/>
</dbReference>
<reference evidence="7 9" key="1">
    <citation type="submission" date="2014-03" db="EMBL/GenBank/DDBJ databases">
        <title>Complete genome sequence of the Radio-Resistant Rubrobacter radiotolerans RSPS-4.</title>
        <authorList>
            <person name="Egas C.C."/>
            <person name="Barroso C.C."/>
            <person name="Froufe H.J.C."/>
            <person name="Pacheco J.J."/>
            <person name="Albuquerque L.L."/>
            <person name="da Costa M.M.S."/>
        </authorList>
    </citation>
    <scope>NUCLEOTIDE SEQUENCE [LARGE SCALE GENOMIC DNA]</scope>
    <source>
        <strain evidence="7 9">RSPS-4</strain>
    </source>
</reference>
<dbReference type="PANTHER" id="PTHR30349:SF91">
    <property type="entry name" value="INTA PROTEIN"/>
    <property type="match status" value="1"/>
</dbReference>
<dbReference type="GO" id="GO:0006310">
    <property type="term" value="P:DNA recombination"/>
    <property type="evidence" value="ECO:0007669"/>
    <property type="project" value="UniProtKB-KW"/>
</dbReference>
<evidence type="ECO:0000313" key="8">
    <source>
        <dbReference type="EMBL" id="MDX5894708.1"/>
    </source>
</evidence>
<dbReference type="InterPro" id="IPR010998">
    <property type="entry name" value="Integrase_recombinase_N"/>
</dbReference>
<evidence type="ECO:0000256" key="2">
    <source>
        <dbReference type="ARBA" id="ARBA00023125"/>
    </source>
</evidence>
<organism evidence="7 9">
    <name type="scientific">Rubrobacter radiotolerans</name>
    <name type="common">Arthrobacter radiotolerans</name>
    <dbReference type="NCBI Taxonomy" id="42256"/>
    <lineage>
        <taxon>Bacteria</taxon>
        <taxon>Bacillati</taxon>
        <taxon>Actinomycetota</taxon>
        <taxon>Rubrobacteria</taxon>
        <taxon>Rubrobacterales</taxon>
        <taxon>Rubrobacteraceae</taxon>
        <taxon>Rubrobacter</taxon>
    </lineage>
</organism>
<feature type="domain" description="Tyr recombinase" evidence="5">
    <location>
        <begin position="170"/>
        <end position="368"/>
    </location>
</feature>
<dbReference type="PROSITE" id="PS51900">
    <property type="entry name" value="CB"/>
    <property type="match status" value="1"/>
</dbReference>
<dbReference type="SUPFAM" id="SSF56349">
    <property type="entry name" value="DNA breaking-rejoining enzymes"/>
    <property type="match status" value="1"/>
</dbReference>
<dbReference type="OrthoDB" id="1822491at2"/>
<keyword evidence="2 4" id="KW-0238">DNA-binding</keyword>
<dbReference type="Pfam" id="PF00589">
    <property type="entry name" value="Phage_integrase"/>
    <property type="match status" value="1"/>
</dbReference>
<feature type="domain" description="Core-binding (CB)" evidence="6">
    <location>
        <begin position="67"/>
        <end position="149"/>
    </location>
</feature>
<evidence type="ECO:0000313" key="7">
    <source>
        <dbReference type="EMBL" id="AHY47303.1"/>
    </source>
</evidence>
<dbReference type="PROSITE" id="PS51898">
    <property type="entry name" value="TYR_RECOMBINASE"/>
    <property type="match status" value="1"/>
</dbReference>
<reference evidence="8" key="2">
    <citation type="submission" date="2023-11" db="EMBL/GenBank/DDBJ databases">
        <title>MicrobeMod: A computational toolkit for identifying prokaryotic methylation and restriction-modification with nanopore sequencing.</title>
        <authorList>
            <person name="Crits-Christoph A."/>
            <person name="Kang S.C."/>
            <person name="Lee H."/>
            <person name="Ostrov N."/>
        </authorList>
    </citation>
    <scope>NUCLEOTIDE SEQUENCE</scope>
    <source>
        <strain evidence="8">ATCC 51242</strain>
    </source>
</reference>
<sequence>MSRKRGNGEGTISRRKNGGWTAQYYIHTVAGRKRKTLYGKTRAETAKKLAKALSQRADGLVFDDQGLTLGEYLDRWLADVEDTVRKSTHERYRYAVRPHLKPALGNLKLKDLTPAHVRWFYRERLDSGLAPASVHKLHAVLHKALKAAVADGLIPRNAASGIKLPRIAREEIQPLTDKQVRLLMDAARGDRLEALYVLALNTGMRQGELLALKWDDVDLERGVLRVRRTLTHADKAYVLGEPKTARSRRQLRLTSHAVSALQAHLSRQLEEMERLGSLYQPGGLIFATETGTIINPSNLRNRSFKPLLKKAGLPPFRFHDLRHTCATLLLAKDVNPKVVSEMLGHSSISVTLDIYSHLLPDMQEKAAKALEEALK</sequence>
<keyword evidence="3" id="KW-0233">DNA recombination</keyword>
<gene>
    <name evidence="7" type="ORF">RradSPS_2020</name>
    <name evidence="8" type="ORF">SIL72_11820</name>
</gene>
<protein>
    <submittedName>
        <fullName evidence="7">Phage integrase family</fullName>
    </submittedName>
    <submittedName>
        <fullName evidence="8">Site-specific integrase</fullName>
    </submittedName>
</protein>
<dbReference type="EMBL" id="JAWXXX010000001">
    <property type="protein sequence ID" value="MDX5894708.1"/>
    <property type="molecule type" value="Genomic_DNA"/>
</dbReference>
<evidence type="ECO:0000256" key="1">
    <source>
        <dbReference type="ARBA" id="ARBA00022908"/>
    </source>
</evidence>
<accession>A0A023X4M9</accession>
<dbReference type="Proteomes" id="UP000025229">
    <property type="component" value="Chromosome"/>
</dbReference>
<dbReference type="PANTHER" id="PTHR30349">
    <property type="entry name" value="PHAGE INTEGRASE-RELATED"/>
    <property type="match status" value="1"/>
</dbReference>
<dbReference type="InterPro" id="IPR044068">
    <property type="entry name" value="CB"/>
</dbReference>
<dbReference type="STRING" id="42256.RradSPS_2020"/>
<dbReference type="InterPro" id="IPR004107">
    <property type="entry name" value="Integrase_SAM-like_N"/>
</dbReference>
<dbReference type="HOGENOM" id="CLU_027562_17_1_11"/>
<dbReference type="eggNOG" id="COG0582">
    <property type="taxonomic scope" value="Bacteria"/>
</dbReference>
<dbReference type="Gene3D" id="1.10.443.10">
    <property type="entry name" value="Intergrase catalytic core"/>
    <property type="match status" value="1"/>
</dbReference>
<dbReference type="GO" id="GO:0015074">
    <property type="term" value="P:DNA integration"/>
    <property type="evidence" value="ECO:0007669"/>
    <property type="project" value="UniProtKB-KW"/>
</dbReference>
<dbReference type="InterPro" id="IPR002104">
    <property type="entry name" value="Integrase_catalytic"/>
</dbReference>
<evidence type="ECO:0000256" key="4">
    <source>
        <dbReference type="PROSITE-ProRule" id="PRU01248"/>
    </source>
</evidence>